<accession>A0A1H3EXA6</accession>
<dbReference type="InterPro" id="IPR035965">
    <property type="entry name" value="PAS-like_dom_sf"/>
</dbReference>
<sequence length="1170" mass="131142">MVDRQPNLQSGSHTAHWSIYPLLIALFWVCATAAAEPTIDLTPAERVWFDQHPKIVLGISSQFQPDVILNPDGSRSGLIVDYFEQLNRQLGDRLELHVETDWSAVTDKAIRGEIDGLASSAPNATWNRYFLYTQPFYHGYFHLYVRHGSAPVQKLADLVGKRVGYLTGMKIVEQLLASVPDVTVSAFETNEDMAKALLEDQVDVLIGAVDLEWWRKQNSLLGFEISGFIESSRHPILMSIRKDWPLLVGILDQALAHIPAWERQRINQKWLGTHTVAERSGLDISASERAYLDTTVFRRTPARGWPPFNFLGSDGQVVGISEDYWSLLQNKLGLQETRLTPRPFIEILRAMQQGEVDIHPTASHVSARDAYAVFTDSYEQYPVAIARRRDTGFITDAATLQGQVVAVGQDYNAYHLLKERYPNIEFLQVPDTHAALDAVATGQAFAAVDILPVLQYQIAAREDNAIHLAGITDVTFKLQIMVHRDQARLVPLLNRAIAALTPEERLEIHKKWMLRDVITEREIDYGLLWRVVGVACVVVALVLYWNHLLQRQISQRKRAEQQLQDTSERLRSILASMDDLVFVLDPEQRFIDAYYRDVRRLLVPPEQFLGKPGREVLPSAIYEQLNTAIQDAIQSRQAPQFEYAVSMPDGERWSSASVSARYDATGQCIGTTVVVRDITARKLAEEALRLAKDAAERANQAKSTFLANMSHELRTPLNAVLGYAQLLRRETTLSSEQRQSLDVIQRSGDHLLTLINDVLDLAKIEAGRLDCVPAPCRLQDFLSDLCEPFRLRAAEKGIAFQVRTQSLPTSVAVDAQRLRQIGLNLLGNAVKFTERGAVRLEVAYQVGTLIVQVSDTGIGIPAAMHEAVFEPFSQTGANRYQQQGTGLGLAISRLLATKMGGHIDLKSDAGQGSCFTLTVPAPELEPAVSEPDGRSDECEMPSGYRRTDARQEPLCILVVDDAPLDRQLLEQQLTLLGFSVTLAEDGQQALRLTLAHTFDLIIMDIVMPNLDGLAATRMMLDRQRQTNRRIVALTACAFADDRLACLEAGCCDFISKPVDWQQLFQIFETQLPLLWRYQPVSQSRPSFAAVPNATEGRTRIPALQTLLPQAWLADLEQTIIRAKPDQALALLESIADDHPELSASLCHWIEQYDYPRVLDWILNQQRDEAS</sequence>
<dbReference type="Gene3D" id="3.30.565.10">
    <property type="entry name" value="Histidine kinase-like ATPase, C-terminal domain"/>
    <property type="match status" value="1"/>
</dbReference>
<dbReference type="CDD" id="cd00082">
    <property type="entry name" value="HisKA"/>
    <property type="match status" value="1"/>
</dbReference>
<keyword evidence="17" id="KW-1185">Reference proteome</keyword>
<dbReference type="Pfam" id="PF00512">
    <property type="entry name" value="HisKA"/>
    <property type="match status" value="1"/>
</dbReference>
<evidence type="ECO:0000256" key="7">
    <source>
        <dbReference type="ARBA" id="ARBA00022777"/>
    </source>
</evidence>
<dbReference type="CDD" id="cd17546">
    <property type="entry name" value="REC_hyHK_CKI1_RcsC-like"/>
    <property type="match status" value="1"/>
</dbReference>
<dbReference type="InterPro" id="IPR013656">
    <property type="entry name" value="PAS_4"/>
</dbReference>
<dbReference type="NCBIfam" id="TIGR00229">
    <property type="entry name" value="sensory_box"/>
    <property type="match status" value="1"/>
</dbReference>
<dbReference type="GO" id="GO:0000155">
    <property type="term" value="F:phosphorelay sensor kinase activity"/>
    <property type="evidence" value="ECO:0007669"/>
    <property type="project" value="InterPro"/>
</dbReference>
<dbReference type="OrthoDB" id="9810730at2"/>
<dbReference type="InterPro" id="IPR003661">
    <property type="entry name" value="HisK_dim/P_dom"/>
</dbReference>
<evidence type="ECO:0000313" key="16">
    <source>
        <dbReference type="EMBL" id="SDX83453.1"/>
    </source>
</evidence>
<gene>
    <name evidence="16" type="ORF">SAMN05421644_11525</name>
</gene>
<keyword evidence="6" id="KW-0547">Nucleotide-binding</keyword>
<dbReference type="SUPFAM" id="SSF55785">
    <property type="entry name" value="PYP-like sensor domain (PAS domain)"/>
    <property type="match status" value="1"/>
</dbReference>
<feature type="domain" description="PAC" evidence="15">
    <location>
        <begin position="639"/>
        <end position="690"/>
    </location>
</feature>
<dbReference type="Pfam" id="PF00072">
    <property type="entry name" value="Response_reg"/>
    <property type="match status" value="1"/>
</dbReference>
<dbReference type="InterPro" id="IPR000014">
    <property type="entry name" value="PAS"/>
</dbReference>
<dbReference type="Gene3D" id="1.10.287.130">
    <property type="match status" value="1"/>
</dbReference>
<proteinExistence type="predicted"/>
<evidence type="ECO:0000259" key="13">
    <source>
        <dbReference type="PROSITE" id="PS50109"/>
    </source>
</evidence>
<dbReference type="Pfam" id="PF00497">
    <property type="entry name" value="SBP_bac_3"/>
    <property type="match status" value="2"/>
</dbReference>
<keyword evidence="8" id="KW-0067">ATP-binding</keyword>
<dbReference type="SUPFAM" id="SSF52172">
    <property type="entry name" value="CheY-like"/>
    <property type="match status" value="1"/>
</dbReference>
<dbReference type="PANTHER" id="PTHR43047">
    <property type="entry name" value="TWO-COMPONENT HISTIDINE PROTEIN KINASE"/>
    <property type="match status" value="1"/>
</dbReference>
<feature type="domain" description="Histidine kinase" evidence="13">
    <location>
        <begin position="708"/>
        <end position="923"/>
    </location>
</feature>
<dbReference type="EMBL" id="FNOW01000015">
    <property type="protein sequence ID" value="SDX83453.1"/>
    <property type="molecule type" value="Genomic_DNA"/>
</dbReference>
<dbReference type="GO" id="GO:0016020">
    <property type="term" value="C:membrane"/>
    <property type="evidence" value="ECO:0007669"/>
    <property type="project" value="UniProtKB-SubCell"/>
</dbReference>
<evidence type="ECO:0000256" key="8">
    <source>
        <dbReference type="ARBA" id="ARBA00022840"/>
    </source>
</evidence>
<evidence type="ECO:0000256" key="6">
    <source>
        <dbReference type="ARBA" id="ARBA00022741"/>
    </source>
</evidence>
<evidence type="ECO:0000259" key="15">
    <source>
        <dbReference type="PROSITE" id="PS50113"/>
    </source>
</evidence>
<keyword evidence="10" id="KW-0472">Membrane</keyword>
<dbReference type="Pfam" id="PF08448">
    <property type="entry name" value="PAS_4"/>
    <property type="match status" value="1"/>
</dbReference>
<dbReference type="InterPro" id="IPR004358">
    <property type="entry name" value="Sig_transdc_His_kin-like_C"/>
</dbReference>
<feature type="modified residue" description="4-aspartylphosphate" evidence="11">
    <location>
        <position position="1004"/>
    </location>
</feature>
<evidence type="ECO:0000256" key="9">
    <source>
        <dbReference type="ARBA" id="ARBA00023012"/>
    </source>
</evidence>
<evidence type="ECO:0000256" key="1">
    <source>
        <dbReference type="ARBA" id="ARBA00000085"/>
    </source>
</evidence>
<dbReference type="PROSITE" id="PS50113">
    <property type="entry name" value="PAC"/>
    <property type="match status" value="1"/>
</dbReference>
<dbReference type="InterPro" id="IPR001638">
    <property type="entry name" value="Solute-binding_3/MltF_N"/>
</dbReference>
<dbReference type="InterPro" id="IPR036890">
    <property type="entry name" value="HATPase_C_sf"/>
</dbReference>
<reference evidence="17" key="1">
    <citation type="submission" date="2016-10" db="EMBL/GenBank/DDBJ databases">
        <authorList>
            <person name="Varghese N."/>
            <person name="Submissions S."/>
        </authorList>
    </citation>
    <scope>NUCLEOTIDE SEQUENCE [LARGE SCALE GENOMIC DNA]</scope>
    <source>
        <strain evidence="17">DSM 173</strain>
    </source>
</reference>
<dbReference type="SMART" id="SM00448">
    <property type="entry name" value="REC"/>
    <property type="match status" value="1"/>
</dbReference>
<dbReference type="InterPro" id="IPR003594">
    <property type="entry name" value="HATPase_dom"/>
</dbReference>
<dbReference type="InterPro" id="IPR000700">
    <property type="entry name" value="PAS-assoc_C"/>
</dbReference>
<dbReference type="GO" id="GO:0005524">
    <property type="term" value="F:ATP binding"/>
    <property type="evidence" value="ECO:0007669"/>
    <property type="project" value="UniProtKB-KW"/>
</dbReference>
<evidence type="ECO:0000256" key="12">
    <source>
        <dbReference type="SAM" id="Coils"/>
    </source>
</evidence>
<dbReference type="AlphaFoldDB" id="A0A1H3EXA6"/>
<feature type="coiled-coil region" evidence="12">
    <location>
        <begin position="549"/>
        <end position="576"/>
    </location>
</feature>
<keyword evidence="4 11" id="KW-0597">Phosphoprotein</keyword>
<evidence type="ECO:0000256" key="3">
    <source>
        <dbReference type="ARBA" id="ARBA00012438"/>
    </source>
</evidence>
<dbReference type="Proteomes" id="UP000198672">
    <property type="component" value="Unassembled WGS sequence"/>
</dbReference>
<comment type="subcellular location">
    <subcellularLocation>
        <location evidence="2">Membrane</location>
    </subcellularLocation>
</comment>
<dbReference type="EC" id="2.7.13.3" evidence="3"/>
<dbReference type="PROSITE" id="PS50110">
    <property type="entry name" value="RESPONSE_REGULATORY"/>
    <property type="match status" value="1"/>
</dbReference>
<dbReference type="InterPro" id="IPR011006">
    <property type="entry name" value="CheY-like_superfamily"/>
</dbReference>
<dbReference type="Gene3D" id="3.40.190.10">
    <property type="entry name" value="Periplasmic binding protein-like II"/>
    <property type="match status" value="4"/>
</dbReference>
<dbReference type="SMART" id="SM00387">
    <property type="entry name" value="HATPase_c"/>
    <property type="match status" value="1"/>
</dbReference>
<feature type="domain" description="Response regulatory" evidence="14">
    <location>
        <begin position="955"/>
        <end position="1071"/>
    </location>
</feature>
<dbReference type="SUPFAM" id="SSF53850">
    <property type="entry name" value="Periplasmic binding protein-like II"/>
    <property type="match status" value="2"/>
</dbReference>
<dbReference type="InterPro" id="IPR036097">
    <property type="entry name" value="HisK_dim/P_sf"/>
</dbReference>
<dbReference type="PROSITE" id="PS50109">
    <property type="entry name" value="HIS_KIN"/>
    <property type="match status" value="1"/>
</dbReference>
<keyword evidence="7" id="KW-0418">Kinase</keyword>
<evidence type="ECO:0000256" key="10">
    <source>
        <dbReference type="ARBA" id="ARBA00023136"/>
    </source>
</evidence>
<name>A0A1H3EXA6_ALLWA</name>
<dbReference type="FunFam" id="1.10.287.130:FF:000038">
    <property type="entry name" value="Sensory transduction histidine kinase"/>
    <property type="match status" value="1"/>
</dbReference>
<dbReference type="SMART" id="SM00062">
    <property type="entry name" value="PBPb"/>
    <property type="match status" value="2"/>
</dbReference>
<organism evidence="16 17">
    <name type="scientific">Allochromatium warmingii</name>
    <name type="common">Chromatium warmingii</name>
    <dbReference type="NCBI Taxonomy" id="61595"/>
    <lineage>
        <taxon>Bacteria</taxon>
        <taxon>Pseudomonadati</taxon>
        <taxon>Pseudomonadota</taxon>
        <taxon>Gammaproteobacteria</taxon>
        <taxon>Chromatiales</taxon>
        <taxon>Chromatiaceae</taxon>
        <taxon>Allochromatium</taxon>
    </lineage>
</organism>
<dbReference type="Gene3D" id="3.30.450.20">
    <property type="entry name" value="PAS domain"/>
    <property type="match status" value="1"/>
</dbReference>
<dbReference type="CDD" id="cd01007">
    <property type="entry name" value="PBP2_BvgS_HisK_like"/>
    <property type="match status" value="2"/>
</dbReference>
<keyword evidence="5" id="KW-0808">Transferase</keyword>
<protein>
    <recommendedName>
        <fullName evidence="3">histidine kinase</fullName>
        <ecNumber evidence="3">2.7.13.3</ecNumber>
    </recommendedName>
</protein>
<dbReference type="SUPFAM" id="SSF47384">
    <property type="entry name" value="Homodimeric domain of signal transducing histidine kinase"/>
    <property type="match status" value="1"/>
</dbReference>
<dbReference type="CDD" id="cd16922">
    <property type="entry name" value="HATPase_EvgS-ArcB-TorS-like"/>
    <property type="match status" value="1"/>
</dbReference>
<dbReference type="PRINTS" id="PR00344">
    <property type="entry name" value="BCTRLSENSOR"/>
</dbReference>
<evidence type="ECO:0000259" key="14">
    <source>
        <dbReference type="PROSITE" id="PS50110"/>
    </source>
</evidence>
<dbReference type="InterPro" id="IPR001789">
    <property type="entry name" value="Sig_transdc_resp-reg_receiver"/>
</dbReference>
<evidence type="ECO:0000256" key="4">
    <source>
        <dbReference type="ARBA" id="ARBA00022553"/>
    </source>
</evidence>
<evidence type="ECO:0000313" key="17">
    <source>
        <dbReference type="Proteomes" id="UP000198672"/>
    </source>
</evidence>
<comment type="catalytic activity">
    <reaction evidence="1">
        <text>ATP + protein L-histidine = ADP + protein N-phospho-L-histidine.</text>
        <dbReference type="EC" id="2.7.13.3"/>
    </reaction>
</comment>
<keyword evidence="9" id="KW-0902">Two-component regulatory system</keyword>
<dbReference type="Pfam" id="PF02518">
    <property type="entry name" value="HATPase_c"/>
    <property type="match status" value="1"/>
</dbReference>
<dbReference type="STRING" id="61595.SAMN05421644_11525"/>
<keyword evidence="12" id="KW-0175">Coiled coil</keyword>
<dbReference type="SMART" id="SM00091">
    <property type="entry name" value="PAS"/>
    <property type="match status" value="1"/>
</dbReference>
<dbReference type="SUPFAM" id="SSF55874">
    <property type="entry name" value="ATPase domain of HSP90 chaperone/DNA topoisomerase II/histidine kinase"/>
    <property type="match status" value="1"/>
</dbReference>
<evidence type="ECO:0000256" key="5">
    <source>
        <dbReference type="ARBA" id="ARBA00022679"/>
    </source>
</evidence>
<dbReference type="InterPro" id="IPR005467">
    <property type="entry name" value="His_kinase_dom"/>
</dbReference>
<evidence type="ECO:0000256" key="2">
    <source>
        <dbReference type="ARBA" id="ARBA00004370"/>
    </source>
</evidence>
<dbReference type="SMART" id="SM00388">
    <property type="entry name" value="HisKA"/>
    <property type="match status" value="1"/>
</dbReference>
<dbReference type="Gene3D" id="3.40.50.2300">
    <property type="match status" value="1"/>
</dbReference>
<evidence type="ECO:0000256" key="11">
    <source>
        <dbReference type="PROSITE-ProRule" id="PRU00169"/>
    </source>
</evidence>
<dbReference type="CDD" id="cd00130">
    <property type="entry name" value="PAS"/>
    <property type="match status" value="1"/>
</dbReference>